<sequence>MNVNSTKDLSTVTATIDGADSPYLYRLPNICPRFPDGALVKAGIDPSLGLNPFSGRTTSLLQSCELTASDPSGQNPQLWGVAIGITSNNIDELINQSRIHVVKSNVAIGPHSEFVYHSDGDTALDCEAAWGTFFGAVMLNYSGNTWYPNDPCAKVVDIARVLYPYIPSRPGRRR</sequence>
<name>A0A916TME3_9ACTN</name>
<dbReference type="Proteomes" id="UP000621454">
    <property type="component" value="Unassembled WGS sequence"/>
</dbReference>
<dbReference type="AlphaFoldDB" id="A0A916TME3"/>
<dbReference type="EMBL" id="BMGC01000082">
    <property type="protein sequence ID" value="GGB48752.1"/>
    <property type="molecule type" value="Genomic_DNA"/>
</dbReference>
<accession>A0A916TME3</accession>
<proteinExistence type="predicted"/>
<organism evidence="1 2">
    <name type="scientific">Gordonia jinhuaensis</name>
    <dbReference type="NCBI Taxonomy" id="1517702"/>
    <lineage>
        <taxon>Bacteria</taxon>
        <taxon>Bacillati</taxon>
        <taxon>Actinomycetota</taxon>
        <taxon>Actinomycetes</taxon>
        <taxon>Mycobacteriales</taxon>
        <taxon>Gordoniaceae</taxon>
        <taxon>Gordonia</taxon>
    </lineage>
</organism>
<keyword evidence="2" id="KW-1185">Reference proteome</keyword>
<gene>
    <name evidence="1" type="ORF">GCM10011489_39810</name>
</gene>
<comment type="caution">
    <text evidence="1">The sequence shown here is derived from an EMBL/GenBank/DDBJ whole genome shotgun (WGS) entry which is preliminary data.</text>
</comment>
<reference evidence="1" key="2">
    <citation type="submission" date="2020-09" db="EMBL/GenBank/DDBJ databases">
        <authorList>
            <person name="Sun Q."/>
            <person name="Zhou Y."/>
        </authorList>
    </citation>
    <scope>NUCLEOTIDE SEQUENCE</scope>
    <source>
        <strain evidence="1">CGMCC 1.12827</strain>
    </source>
</reference>
<protein>
    <recommendedName>
        <fullName evidence="3">DUF3558 domain-containing protein</fullName>
    </recommendedName>
</protein>
<evidence type="ECO:0000313" key="2">
    <source>
        <dbReference type="Proteomes" id="UP000621454"/>
    </source>
</evidence>
<evidence type="ECO:0008006" key="3">
    <source>
        <dbReference type="Google" id="ProtNLM"/>
    </source>
</evidence>
<evidence type="ECO:0000313" key="1">
    <source>
        <dbReference type="EMBL" id="GGB48752.1"/>
    </source>
</evidence>
<reference evidence="1" key="1">
    <citation type="journal article" date="2014" name="Int. J. Syst. Evol. Microbiol.">
        <title>Complete genome sequence of Corynebacterium casei LMG S-19264T (=DSM 44701T), isolated from a smear-ripened cheese.</title>
        <authorList>
            <consortium name="US DOE Joint Genome Institute (JGI-PGF)"/>
            <person name="Walter F."/>
            <person name="Albersmeier A."/>
            <person name="Kalinowski J."/>
            <person name="Ruckert C."/>
        </authorList>
    </citation>
    <scope>NUCLEOTIDE SEQUENCE</scope>
    <source>
        <strain evidence="1">CGMCC 1.12827</strain>
    </source>
</reference>